<comment type="caution">
    <text evidence="1">The sequence shown here is derived from an EMBL/GenBank/DDBJ whole genome shotgun (WGS) entry which is preliminary data.</text>
</comment>
<dbReference type="EMBL" id="WEGI01000011">
    <property type="protein sequence ID" value="MQY29478.1"/>
    <property type="molecule type" value="Genomic_DNA"/>
</dbReference>
<dbReference type="Proteomes" id="UP000431401">
    <property type="component" value="Unassembled WGS sequence"/>
</dbReference>
<gene>
    <name evidence="1" type="ORF">NRB56_50680</name>
</gene>
<evidence type="ECO:0000313" key="1">
    <source>
        <dbReference type="EMBL" id="MQY29478.1"/>
    </source>
</evidence>
<keyword evidence="2" id="KW-1185">Reference proteome</keyword>
<name>A0A7K0DV66_9NOCA</name>
<organism evidence="1 2">
    <name type="scientific">Nocardia aurantia</name>
    <dbReference type="NCBI Taxonomy" id="2585199"/>
    <lineage>
        <taxon>Bacteria</taxon>
        <taxon>Bacillati</taxon>
        <taxon>Actinomycetota</taxon>
        <taxon>Actinomycetes</taxon>
        <taxon>Mycobacteriales</taxon>
        <taxon>Nocardiaceae</taxon>
        <taxon>Nocardia</taxon>
    </lineage>
</organism>
<protein>
    <submittedName>
        <fullName evidence="1">Uncharacterized protein</fullName>
    </submittedName>
</protein>
<proteinExistence type="predicted"/>
<reference evidence="1 2" key="1">
    <citation type="submission" date="2019-10" db="EMBL/GenBank/DDBJ databases">
        <title>Nocardia macrotermitis sp. nov. and Nocardia aurantia sp. nov., isolated from the gut of fungus growing-termite Macrotermes natalensis.</title>
        <authorList>
            <person name="Benndorf R."/>
            <person name="Schwitalla J."/>
            <person name="Martin K."/>
            <person name="De Beer W."/>
            <person name="Kaster A.-K."/>
            <person name="Vollmers J."/>
            <person name="Poulsen M."/>
            <person name="Beemelmanns C."/>
        </authorList>
    </citation>
    <scope>NUCLEOTIDE SEQUENCE [LARGE SCALE GENOMIC DNA]</scope>
    <source>
        <strain evidence="1 2">RB56</strain>
    </source>
</reference>
<evidence type="ECO:0000313" key="2">
    <source>
        <dbReference type="Proteomes" id="UP000431401"/>
    </source>
</evidence>
<dbReference type="OrthoDB" id="4540058at2"/>
<sequence length="70" mass="8049">MSVVAEVVCSPESANTHANRAAMRRRTVRFGDRSIVCEWHAKLEPTRNRVHFAIEEDRVYIGLFVDHLPT</sequence>
<dbReference type="RefSeq" id="WP_153346370.1">
    <property type="nucleotide sequence ID" value="NZ_WEGI01000011.1"/>
</dbReference>
<accession>A0A7K0DV66</accession>
<dbReference type="AlphaFoldDB" id="A0A7K0DV66"/>